<dbReference type="AlphaFoldDB" id="A0A412W2Y9"/>
<dbReference type="SUPFAM" id="SSF53756">
    <property type="entry name" value="UDP-Glycosyltransferase/glycogen phosphorylase"/>
    <property type="match status" value="1"/>
</dbReference>
<feature type="domain" description="Glycosyltransferase subfamily 4-like N-terminal" evidence="2">
    <location>
        <begin position="18"/>
        <end position="187"/>
    </location>
</feature>
<comment type="caution">
    <text evidence="3">The sequence shown here is derived from an EMBL/GenBank/DDBJ whole genome shotgun (WGS) entry which is preliminary data.</text>
</comment>
<dbReference type="InterPro" id="IPR028098">
    <property type="entry name" value="Glyco_trans_4-like_N"/>
</dbReference>
<dbReference type="CDD" id="cd03801">
    <property type="entry name" value="GT4_PimA-like"/>
    <property type="match status" value="1"/>
</dbReference>
<reference evidence="3 4" key="1">
    <citation type="submission" date="2018-08" db="EMBL/GenBank/DDBJ databases">
        <title>A genome reference for cultivated species of the human gut microbiota.</title>
        <authorList>
            <person name="Zou Y."/>
            <person name="Xue W."/>
            <person name="Luo G."/>
        </authorList>
    </citation>
    <scope>NUCLEOTIDE SEQUENCE [LARGE SCALE GENOMIC DNA]</scope>
    <source>
        <strain evidence="3 4">AF14-7</strain>
    </source>
</reference>
<evidence type="ECO:0000313" key="3">
    <source>
        <dbReference type="EMBL" id="RGV18076.1"/>
    </source>
</evidence>
<feature type="domain" description="Glycosyl transferase family 1" evidence="1">
    <location>
        <begin position="203"/>
        <end position="357"/>
    </location>
</feature>
<evidence type="ECO:0000313" key="4">
    <source>
        <dbReference type="Proteomes" id="UP000283369"/>
    </source>
</evidence>
<evidence type="ECO:0000259" key="2">
    <source>
        <dbReference type="Pfam" id="PF13439"/>
    </source>
</evidence>
<dbReference type="EMBL" id="QRYV01000006">
    <property type="protein sequence ID" value="RGV18076.1"/>
    <property type="molecule type" value="Genomic_DNA"/>
</dbReference>
<dbReference type="GO" id="GO:0016757">
    <property type="term" value="F:glycosyltransferase activity"/>
    <property type="evidence" value="ECO:0007669"/>
    <property type="project" value="InterPro"/>
</dbReference>
<gene>
    <name evidence="3" type="ORF">DWW25_03865</name>
</gene>
<dbReference type="Proteomes" id="UP000283369">
    <property type="component" value="Unassembled WGS sequence"/>
</dbReference>
<proteinExistence type="predicted"/>
<dbReference type="Pfam" id="PF13439">
    <property type="entry name" value="Glyco_transf_4"/>
    <property type="match status" value="1"/>
</dbReference>
<dbReference type="RefSeq" id="WP_117809182.1">
    <property type="nucleotide sequence ID" value="NZ_JADNHC010000002.1"/>
</dbReference>
<sequence length="381" mass="43805">MKILYYSRTCFGDCDFPLIKALIAQGHDVTVLYSMTPRSLKSTVFNINQIIPKRGIFPLTAYSELKIFSSYVPIENIYIANEPVGRFGWSSFMLAMNVLSFFKKGNYDIIQYIETPSLFHFVPLWFFRNKLVVTIHDGKPHTGEDDRKEDIRRSIIKWYVKKFIVLNKAEVDVFSKGYNVPKDRIFTSHLGYYDMLRMFGDVNKKKENYILFFGRISPYKGIEYLFRAMERVHKVHPNVKVIVAGSGEMYFDASEYEKYDYIKIFNRFIELNELADLIRGALFTVCPYTDATQSGVVYSSFALNTPVIATNVGGLSEMIDDGKTGIIVPPKDVDVLANAIQSYLDNPVFLQQMSENIAESARLGKGSWNVIAKEYVEIYNK</sequence>
<keyword evidence="3" id="KW-0808">Transferase</keyword>
<accession>A0A412W2Y9</accession>
<dbReference type="Gene3D" id="3.40.50.2000">
    <property type="entry name" value="Glycogen Phosphorylase B"/>
    <property type="match status" value="2"/>
</dbReference>
<evidence type="ECO:0000259" key="1">
    <source>
        <dbReference type="Pfam" id="PF00534"/>
    </source>
</evidence>
<organism evidence="3 4">
    <name type="scientific">Bacteroides xylanisolvens</name>
    <dbReference type="NCBI Taxonomy" id="371601"/>
    <lineage>
        <taxon>Bacteria</taxon>
        <taxon>Pseudomonadati</taxon>
        <taxon>Bacteroidota</taxon>
        <taxon>Bacteroidia</taxon>
        <taxon>Bacteroidales</taxon>
        <taxon>Bacteroidaceae</taxon>
        <taxon>Bacteroides</taxon>
    </lineage>
</organism>
<name>A0A412W2Y9_9BACE</name>
<dbReference type="PANTHER" id="PTHR12526:SF572">
    <property type="entry name" value="BLL5144 PROTEIN"/>
    <property type="match status" value="1"/>
</dbReference>
<protein>
    <submittedName>
        <fullName evidence="3">Glycosyltransferase family 1 protein</fullName>
    </submittedName>
</protein>
<dbReference type="PANTHER" id="PTHR12526">
    <property type="entry name" value="GLYCOSYLTRANSFERASE"/>
    <property type="match status" value="1"/>
</dbReference>
<dbReference type="InterPro" id="IPR001296">
    <property type="entry name" value="Glyco_trans_1"/>
</dbReference>
<dbReference type="Pfam" id="PF00534">
    <property type="entry name" value="Glycos_transf_1"/>
    <property type="match status" value="1"/>
</dbReference>